<protein>
    <submittedName>
        <fullName evidence="1">Uncharacterized protein</fullName>
    </submittedName>
</protein>
<sequence length="71" mass="8225">MRGTVWDPKVIEHGILGFDNPRAHVRMRGWCVMFKDLQTVDELLTTAIAYAVPFNIFFRLHQTSCKLLDCT</sequence>
<comment type="caution">
    <text evidence="1">The sequence shown here is derived from an EMBL/GenBank/DDBJ whole genome shotgun (WGS) entry which is preliminary data.</text>
</comment>
<name>A0AAD7G1Z6_MYCRO</name>
<dbReference type="AlphaFoldDB" id="A0AAD7G1Z6"/>
<evidence type="ECO:0000313" key="2">
    <source>
        <dbReference type="Proteomes" id="UP001221757"/>
    </source>
</evidence>
<dbReference type="Proteomes" id="UP001221757">
    <property type="component" value="Unassembled WGS sequence"/>
</dbReference>
<dbReference type="EMBL" id="JARKIE010000268">
    <property type="protein sequence ID" value="KAJ7659511.1"/>
    <property type="molecule type" value="Genomic_DNA"/>
</dbReference>
<organism evidence="1 2">
    <name type="scientific">Mycena rosella</name>
    <name type="common">Pink bonnet</name>
    <name type="synonym">Agaricus rosellus</name>
    <dbReference type="NCBI Taxonomy" id="1033263"/>
    <lineage>
        <taxon>Eukaryota</taxon>
        <taxon>Fungi</taxon>
        <taxon>Dikarya</taxon>
        <taxon>Basidiomycota</taxon>
        <taxon>Agaricomycotina</taxon>
        <taxon>Agaricomycetes</taxon>
        <taxon>Agaricomycetidae</taxon>
        <taxon>Agaricales</taxon>
        <taxon>Marasmiineae</taxon>
        <taxon>Mycenaceae</taxon>
        <taxon>Mycena</taxon>
    </lineage>
</organism>
<keyword evidence="2" id="KW-1185">Reference proteome</keyword>
<accession>A0AAD7G1Z6</accession>
<evidence type="ECO:0000313" key="1">
    <source>
        <dbReference type="EMBL" id="KAJ7659511.1"/>
    </source>
</evidence>
<proteinExistence type="predicted"/>
<gene>
    <name evidence="1" type="ORF">B0H17DRAFT_1096024</name>
</gene>
<reference evidence="1" key="1">
    <citation type="submission" date="2023-03" db="EMBL/GenBank/DDBJ databases">
        <title>Massive genome expansion in bonnet fungi (Mycena s.s.) driven by repeated elements and novel gene families across ecological guilds.</title>
        <authorList>
            <consortium name="Lawrence Berkeley National Laboratory"/>
            <person name="Harder C.B."/>
            <person name="Miyauchi S."/>
            <person name="Viragh M."/>
            <person name="Kuo A."/>
            <person name="Thoen E."/>
            <person name="Andreopoulos B."/>
            <person name="Lu D."/>
            <person name="Skrede I."/>
            <person name="Drula E."/>
            <person name="Henrissat B."/>
            <person name="Morin E."/>
            <person name="Kohler A."/>
            <person name="Barry K."/>
            <person name="LaButti K."/>
            <person name="Morin E."/>
            <person name="Salamov A."/>
            <person name="Lipzen A."/>
            <person name="Mereny Z."/>
            <person name="Hegedus B."/>
            <person name="Baldrian P."/>
            <person name="Stursova M."/>
            <person name="Weitz H."/>
            <person name="Taylor A."/>
            <person name="Grigoriev I.V."/>
            <person name="Nagy L.G."/>
            <person name="Martin F."/>
            <person name="Kauserud H."/>
        </authorList>
    </citation>
    <scope>NUCLEOTIDE SEQUENCE</scope>
    <source>
        <strain evidence="1">CBHHK067</strain>
    </source>
</reference>